<dbReference type="InterPro" id="IPR012657">
    <property type="entry name" value="23S_rRNA-intervening_sequence"/>
</dbReference>
<dbReference type="EMBL" id="LR134384">
    <property type="protein sequence ID" value="VEH14527.1"/>
    <property type="molecule type" value="Genomic_DNA"/>
</dbReference>
<dbReference type="CDD" id="cd16377">
    <property type="entry name" value="23S_rRNA_IVP_like"/>
    <property type="match status" value="1"/>
</dbReference>
<dbReference type="GeneID" id="85011410"/>
<dbReference type="PANTHER" id="PTHR38471:SF2">
    <property type="entry name" value="FOUR HELIX BUNDLE PROTEIN"/>
    <property type="match status" value="1"/>
</dbReference>
<organism evidence="1 2">
    <name type="scientific">Segatella oris</name>
    <dbReference type="NCBI Taxonomy" id="28135"/>
    <lineage>
        <taxon>Bacteria</taxon>
        <taxon>Pseudomonadati</taxon>
        <taxon>Bacteroidota</taxon>
        <taxon>Bacteroidia</taxon>
        <taxon>Bacteroidales</taxon>
        <taxon>Prevotellaceae</taxon>
        <taxon>Segatella</taxon>
    </lineage>
</organism>
<dbReference type="SUPFAM" id="SSF158446">
    <property type="entry name" value="IVS-encoded protein-like"/>
    <property type="match status" value="1"/>
</dbReference>
<dbReference type="NCBIfam" id="NF008911">
    <property type="entry name" value="PRK12275.1-2"/>
    <property type="match status" value="1"/>
</dbReference>
<dbReference type="PANTHER" id="PTHR38471">
    <property type="entry name" value="FOUR HELIX BUNDLE PROTEIN"/>
    <property type="match status" value="1"/>
</dbReference>
<evidence type="ECO:0000313" key="2">
    <source>
        <dbReference type="Proteomes" id="UP000274578"/>
    </source>
</evidence>
<dbReference type="Proteomes" id="UP000274578">
    <property type="component" value="Chromosome 1"/>
</dbReference>
<dbReference type="Gene3D" id="1.20.1440.60">
    <property type="entry name" value="23S rRNA-intervening sequence"/>
    <property type="match status" value="1"/>
</dbReference>
<accession>A0A448L3I8</accession>
<sequence>MKTHKDLTVWQKAMELVMEVYKATKMFPREEIFGLTSQMRRAVVSIPSNIAEGYGRLHQRETENFLSIALGSACELETQLILSKDLGYISLDEVEQLTIEVQNIIKMLAALIKSLGK</sequence>
<protein>
    <submittedName>
        <fullName evidence="1">Four helix bundle protein</fullName>
    </submittedName>
</protein>
<dbReference type="AlphaFoldDB" id="A0A448L3I8"/>
<dbReference type="Pfam" id="PF05635">
    <property type="entry name" value="23S_rRNA_IVP"/>
    <property type="match status" value="1"/>
</dbReference>
<evidence type="ECO:0000313" key="1">
    <source>
        <dbReference type="EMBL" id="VEH14527.1"/>
    </source>
</evidence>
<dbReference type="KEGG" id="poc:NCTC13071_00504"/>
<dbReference type="InterPro" id="IPR036583">
    <property type="entry name" value="23S_rRNA_IVS_sf"/>
</dbReference>
<dbReference type="RefSeq" id="WP_004373248.1">
    <property type="nucleotide sequence ID" value="NZ_CAUTNN010000002.1"/>
</dbReference>
<dbReference type="NCBIfam" id="TIGR02436">
    <property type="entry name" value="four helix bundle protein"/>
    <property type="match status" value="1"/>
</dbReference>
<name>A0A448L3I8_9BACT</name>
<gene>
    <name evidence="1" type="ORF">NCTC13071_00504</name>
</gene>
<proteinExistence type="predicted"/>
<reference evidence="1 2" key="1">
    <citation type="submission" date="2018-12" db="EMBL/GenBank/DDBJ databases">
        <authorList>
            <consortium name="Pathogen Informatics"/>
        </authorList>
    </citation>
    <scope>NUCLEOTIDE SEQUENCE [LARGE SCALE GENOMIC DNA]</scope>
    <source>
        <strain evidence="1 2">NCTC13071</strain>
    </source>
</reference>